<feature type="binding site" evidence="10">
    <location>
        <position position="278"/>
    </location>
    <ligand>
        <name>pyridoxal 5'-phosphate</name>
        <dbReference type="ChEBI" id="CHEBI:597326"/>
    </ligand>
</feature>
<feature type="domain" description="Tryptophan synthase beta chain-like PALP" evidence="12">
    <location>
        <begin position="17"/>
        <end position="306"/>
    </location>
</feature>
<accession>A0A7S9DXV0</accession>
<evidence type="ECO:0000256" key="5">
    <source>
        <dbReference type="ARBA" id="ARBA00022605"/>
    </source>
</evidence>
<evidence type="ECO:0000256" key="2">
    <source>
        <dbReference type="ARBA" id="ARBA00004962"/>
    </source>
</evidence>
<dbReference type="InterPro" id="IPR050214">
    <property type="entry name" value="Cys_Synth/Cystath_Beta-Synth"/>
</dbReference>
<protein>
    <recommendedName>
        <fullName evidence="4">cysteine synthase</fullName>
        <ecNumber evidence="4">2.5.1.47</ecNumber>
    </recommendedName>
</protein>
<keyword evidence="8" id="KW-0198">Cysteine biosynthesis</keyword>
<organism evidence="13 14">
    <name type="scientific">Salinimonas marina</name>
    <dbReference type="NCBI Taxonomy" id="2785918"/>
    <lineage>
        <taxon>Bacteria</taxon>
        <taxon>Pseudomonadati</taxon>
        <taxon>Pseudomonadota</taxon>
        <taxon>Gammaproteobacteria</taxon>
        <taxon>Alteromonadales</taxon>
        <taxon>Alteromonadaceae</taxon>
        <taxon>Alteromonas/Salinimonas group</taxon>
        <taxon>Salinimonas</taxon>
    </lineage>
</organism>
<dbReference type="Gene3D" id="3.40.50.1100">
    <property type="match status" value="2"/>
</dbReference>
<dbReference type="EMBL" id="CP064795">
    <property type="protein sequence ID" value="QPG05983.1"/>
    <property type="molecule type" value="Genomic_DNA"/>
</dbReference>
<keyword evidence="14" id="KW-1185">Reference proteome</keyword>
<comment type="catalytic activity">
    <reaction evidence="9">
        <text>O-acetyl-L-serine + hydrogen sulfide = L-cysteine + acetate</text>
        <dbReference type="Rhea" id="RHEA:14829"/>
        <dbReference type="ChEBI" id="CHEBI:29919"/>
        <dbReference type="ChEBI" id="CHEBI:30089"/>
        <dbReference type="ChEBI" id="CHEBI:35235"/>
        <dbReference type="ChEBI" id="CHEBI:58340"/>
        <dbReference type="EC" id="2.5.1.47"/>
    </reaction>
</comment>
<dbReference type="PANTHER" id="PTHR10314">
    <property type="entry name" value="CYSTATHIONINE BETA-SYNTHASE"/>
    <property type="match status" value="1"/>
</dbReference>
<comment type="cofactor">
    <cofactor evidence="1 10">
        <name>pyridoxal 5'-phosphate</name>
        <dbReference type="ChEBI" id="CHEBI:597326"/>
    </cofactor>
</comment>
<dbReference type="NCBIfam" id="TIGR01136">
    <property type="entry name" value="cysKM"/>
    <property type="match status" value="1"/>
</dbReference>
<dbReference type="UniPathway" id="UPA00136">
    <property type="reaction ID" value="UER00200"/>
</dbReference>
<evidence type="ECO:0000256" key="4">
    <source>
        <dbReference type="ARBA" id="ARBA00012681"/>
    </source>
</evidence>
<evidence type="ECO:0000256" key="9">
    <source>
        <dbReference type="ARBA" id="ARBA00047931"/>
    </source>
</evidence>
<dbReference type="RefSeq" id="WP_195811063.1">
    <property type="nucleotide sequence ID" value="NZ_CP064795.1"/>
</dbReference>
<gene>
    <name evidence="13" type="ORF">IT774_01625</name>
</gene>
<name>A0A7S9DXV0_9ALTE</name>
<comment type="pathway">
    <text evidence="2">Amino-acid biosynthesis; L-cysteine biosynthesis; L-cysteine from L-serine: step 2/2.</text>
</comment>
<dbReference type="EC" id="2.5.1.47" evidence="4"/>
<evidence type="ECO:0000259" key="12">
    <source>
        <dbReference type="Pfam" id="PF00291"/>
    </source>
</evidence>
<dbReference type="InterPro" id="IPR001216">
    <property type="entry name" value="P-phosphate_BS"/>
</dbReference>
<evidence type="ECO:0000256" key="1">
    <source>
        <dbReference type="ARBA" id="ARBA00001933"/>
    </source>
</evidence>
<keyword evidence="7 10" id="KW-0663">Pyridoxal phosphate</keyword>
<keyword evidence="5" id="KW-0028">Amino-acid biosynthesis</keyword>
<dbReference type="PROSITE" id="PS00901">
    <property type="entry name" value="CYS_SYNTHASE"/>
    <property type="match status" value="1"/>
</dbReference>
<reference evidence="13 14" key="1">
    <citation type="submission" date="2020-11" db="EMBL/GenBank/DDBJ databases">
        <title>Complete genome sequence for Salinimonas sp. strain G2-b.</title>
        <authorList>
            <person name="Park S.-J."/>
        </authorList>
    </citation>
    <scope>NUCLEOTIDE SEQUENCE [LARGE SCALE GENOMIC DNA]</scope>
    <source>
        <strain evidence="13 14">G2-b</strain>
    </source>
</reference>
<evidence type="ECO:0000256" key="10">
    <source>
        <dbReference type="PIRSR" id="PIRSR605856-50"/>
    </source>
</evidence>
<evidence type="ECO:0000313" key="13">
    <source>
        <dbReference type="EMBL" id="QPG05983.1"/>
    </source>
</evidence>
<evidence type="ECO:0000256" key="6">
    <source>
        <dbReference type="ARBA" id="ARBA00022679"/>
    </source>
</evidence>
<evidence type="ECO:0000256" key="11">
    <source>
        <dbReference type="PIRSR" id="PIRSR605856-51"/>
    </source>
</evidence>
<dbReference type="GO" id="GO:0004124">
    <property type="term" value="F:cysteine synthase activity"/>
    <property type="evidence" value="ECO:0007669"/>
    <property type="project" value="UniProtKB-EC"/>
</dbReference>
<dbReference type="SUPFAM" id="SSF53686">
    <property type="entry name" value="Tryptophan synthase beta subunit-like PLP-dependent enzymes"/>
    <property type="match status" value="1"/>
</dbReference>
<dbReference type="InterPro" id="IPR036052">
    <property type="entry name" value="TrpB-like_PALP_sf"/>
</dbReference>
<sequence length="328" mass="35499">MNACPESLRQPRIFDDITQTIGHTPLIRLNRLARQHNWVTTPMAKVEYFNPAGSIKDRPALAMLQQIMSTPEFGPHTQIIEASSGNNGVACAWLGALFNIRVTIVIPEHMSVERQRLIRHYGAAVITTPRQYGTKGAIDKARELVAATPGAVALDQFANPANVQAHAHTTAQELLHDTGGRIDVLVAGIGTGGTLTGVAHTLKQHCSGLKVIAVEPARCPVLSEKRSGVHNIQGLSSGHIPDILDTQCIDEIITVEDEDAILFARQLATCEGMAVGISSGAAMHATARLCSMPEYRHQHIVTIFADGAERYFSTELFADFPTDNHPAE</sequence>
<comment type="similarity">
    <text evidence="3">Belongs to the cysteine synthase/cystathionine beta-synthase family.</text>
</comment>
<evidence type="ECO:0000256" key="7">
    <source>
        <dbReference type="ARBA" id="ARBA00022898"/>
    </source>
</evidence>
<dbReference type="AlphaFoldDB" id="A0A7S9DXV0"/>
<dbReference type="CDD" id="cd01561">
    <property type="entry name" value="CBS_like"/>
    <property type="match status" value="1"/>
</dbReference>
<feature type="modified residue" description="N6-(pyridoxal phosphate)lysine" evidence="11">
    <location>
        <position position="56"/>
    </location>
</feature>
<dbReference type="Proteomes" id="UP000595095">
    <property type="component" value="Chromosome"/>
</dbReference>
<dbReference type="FunFam" id="3.40.50.1100:FF:000006">
    <property type="entry name" value="Cysteine synthase"/>
    <property type="match status" value="1"/>
</dbReference>
<evidence type="ECO:0000256" key="3">
    <source>
        <dbReference type="ARBA" id="ARBA00007103"/>
    </source>
</evidence>
<keyword evidence="6 13" id="KW-0808">Transferase</keyword>
<evidence type="ECO:0000256" key="8">
    <source>
        <dbReference type="ARBA" id="ARBA00023192"/>
    </source>
</evidence>
<feature type="binding site" evidence="10">
    <location>
        <position position="86"/>
    </location>
    <ligand>
        <name>pyridoxal 5'-phosphate</name>
        <dbReference type="ChEBI" id="CHEBI:597326"/>
    </ligand>
</feature>
<proteinExistence type="inferred from homology"/>
<dbReference type="InterPro" id="IPR005856">
    <property type="entry name" value="Cys_synth"/>
</dbReference>
<dbReference type="Pfam" id="PF00291">
    <property type="entry name" value="PALP"/>
    <property type="match status" value="1"/>
</dbReference>
<feature type="binding site" evidence="10">
    <location>
        <begin position="190"/>
        <end position="194"/>
    </location>
    <ligand>
        <name>pyridoxal 5'-phosphate</name>
        <dbReference type="ChEBI" id="CHEBI:597326"/>
    </ligand>
</feature>
<dbReference type="InterPro" id="IPR001926">
    <property type="entry name" value="TrpB-like_PALP"/>
</dbReference>
<dbReference type="KEGG" id="smaa:IT774_01625"/>
<evidence type="ECO:0000313" key="14">
    <source>
        <dbReference type="Proteomes" id="UP000595095"/>
    </source>
</evidence>
<dbReference type="GO" id="GO:0006535">
    <property type="term" value="P:cysteine biosynthetic process from serine"/>
    <property type="evidence" value="ECO:0007669"/>
    <property type="project" value="InterPro"/>
</dbReference>